<sequence>SDLSYEDMKKNLGDVSAISQISVDLQNTNINANSSSKVSAPAKKENSNVAATVYQPHRNGNLPISNGNHTANNGTPSNSNSIAEAFPQSNGNNVFNKELLINKNPEDLPDGVDPTKKEMYLTDSDFVNIFGMPKAQFSQLPKWKQQNIKKQHGLF</sequence>
<gene>
    <name evidence="3" type="ORF">AB205_0130010</name>
</gene>
<dbReference type="SMART" id="SM00153">
    <property type="entry name" value="VHP"/>
    <property type="match status" value="1"/>
</dbReference>
<feature type="region of interest" description="Disordered" evidence="1">
    <location>
        <begin position="57"/>
        <end position="90"/>
    </location>
</feature>
<dbReference type="AlphaFoldDB" id="A0A2G9S1U4"/>
<dbReference type="GO" id="GO:0015629">
    <property type="term" value="C:actin cytoskeleton"/>
    <property type="evidence" value="ECO:0007669"/>
    <property type="project" value="TreeGrafter"/>
</dbReference>
<dbReference type="GO" id="GO:0007010">
    <property type="term" value="P:cytoskeleton organization"/>
    <property type="evidence" value="ECO:0007669"/>
    <property type="project" value="InterPro"/>
</dbReference>
<dbReference type="InterPro" id="IPR003128">
    <property type="entry name" value="Villin_headpiece"/>
</dbReference>
<accession>A0A2G9S1U4</accession>
<organism evidence="3 4">
    <name type="scientific">Aquarana catesbeiana</name>
    <name type="common">American bullfrog</name>
    <name type="synonym">Rana catesbeiana</name>
    <dbReference type="NCBI Taxonomy" id="8400"/>
    <lineage>
        <taxon>Eukaryota</taxon>
        <taxon>Metazoa</taxon>
        <taxon>Chordata</taxon>
        <taxon>Craniata</taxon>
        <taxon>Vertebrata</taxon>
        <taxon>Euteleostomi</taxon>
        <taxon>Amphibia</taxon>
        <taxon>Batrachia</taxon>
        <taxon>Anura</taxon>
        <taxon>Neobatrachia</taxon>
        <taxon>Ranoidea</taxon>
        <taxon>Ranidae</taxon>
        <taxon>Aquarana</taxon>
    </lineage>
</organism>
<evidence type="ECO:0000313" key="3">
    <source>
        <dbReference type="EMBL" id="PIO34116.1"/>
    </source>
</evidence>
<dbReference type="Proteomes" id="UP000228934">
    <property type="component" value="Unassembled WGS sequence"/>
</dbReference>
<dbReference type="EMBL" id="KV928355">
    <property type="protein sequence ID" value="PIO34116.1"/>
    <property type="molecule type" value="Genomic_DNA"/>
</dbReference>
<dbReference type="InterPro" id="IPR036886">
    <property type="entry name" value="Villin_headpiece_dom_sf"/>
</dbReference>
<dbReference type="Gene3D" id="1.10.950.10">
    <property type="entry name" value="Villin headpiece domain"/>
    <property type="match status" value="1"/>
</dbReference>
<dbReference type="PANTHER" id="PTHR24213">
    <property type="entry name" value="ACTIN-BINDING LIM PROTEIN"/>
    <property type="match status" value="1"/>
</dbReference>
<dbReference type="InterPro" id="IPR051618">
    <property type="entry name" value="Actin-binding_LIM"/>
</dbReference>
<dbReference type="Pfam" id="PF02209">
    <property type="entry name" value="VHP"/>
    <property type="match status" value="1"/>
</dbReference>
<evidence type="ECO:0000259" key="2">
    <source>
        <dbReference type="PROSITE" id="PS51089"/>
    </source>
</evidence>
<dbReference type="GO" id="GO:0030032">
    <property type="term" value="P:lamellipodium assembly"/>
    <property type="evidence" value="ECO:0007669"/>
    <property type="project" value="TreeGrafter"/>
</dbReference>
<keyword evidence="4" id="KW-1185">Reference proteome</keyword>
<dbReference type="PANTHER" id="PTHR24213:SF9">
    <property type="entry name" value="UNCOORDINATED 115A, ISOFORM B-RELATED"/>
    <property type="match status" value="1"/>
</dbReference>
<feature type="compositionally biased region" description="Polar residues" evidence="1">
    <location>
        <begin position="62"/>
        <end position="90"/>
    </location>
</feature>
<dbReference type="PROSITE" id="PS51089">
    <property type="entry name" value="HP"/>
    <property type="match status" value="1"/>
</dbReference>
<dbReference type="SUPFAM" id="SSF47050">
    <property type="entry name" value="VHP, Villin headpiece domain"/>
    <property type="match status" value="1"/>
</dbReference>
<evidence type="ECO:0000313" key="4">
    <source>
        <dbReference type="Proteomes" id="UP000228934"/>
    </source>
</evidence>
<reference evidence="4" key="1">
    <citation type="journal article" date="2017" name="Nat. Commun.">
        <title>The North American bullfrog draft genome provides insight into hormonal regulation of long noncoding RNA.</title>
        <authorList>
            <person name="Hammond S.A."/>
            <person name="Warren R.L."/>
            <person name="Vandervalk B.P."/>
            <person name="Kucuk E."/>
            <person name="Khan H."/>
            <person name="Gibb E.A."/>
            <person name="Pandoh P."/>
            <person name="Kirk H."/>
            <person name="Zhao Y."/>
            <person name="Jones M."/>
            <person name="Mungall A.J."/>
            <person name="Coope R."/>
            <person name="Pleasance S."/>
            <person name="Moore R.A."/>
            <person name="Holt R.A."/>
            <person name="Round J.M."/>
            <person name="Ohora S."/>
            <person name="Walle B.V."/>
            <person name="Veldhoen N."/>
            <person name="Helbing C.C."/>
            <person name="Birol I."/>
        </authorList>
    </citation>
    <scope>NUCLEOTIDE SEQUENCE [LARGE SCALE GENOMIC DNA]</scope>
</reference>
<feature type="non-terminal residue" evidence="3">
    <location>
        <position position="1"/>
    </location>
</feature>
<proteinExistence type="predicted"/>
<feature type="domain" description="HP" evidence="2">
    <location>
        <begin position="89"/>
        <end position="155"/>
    </location>
</feature>
<name>A0A2G9S1U4_AQUCT</name>
<dbReference type="GO" id="GO:0051015">
    <property type="term" value="F:actin filament binding"/>
    <property type="evidence" value="ECO:0007669"/>
    <property type="project" value="TreeGrafter"/>
</dbReference>
<protein>
    <recommendedName>
        <fullName evidence="2">HP domain-containing protein</fullName>
    </recommendedName>
</protein>
<evidence type="ECO:0000256" key="1">
    <source>
        <dbReference type="SAM" id="MobiDB-lite"/>
    </source>
</evidence>
<dbReference type="OrthoDB" id="6375767at2759"/>